<name>A0ABV0VEG2_9TELE</name>
<sequence length="99" mass="11197">MRPQRIAMTVDRSTLARIEPKTIETTPAPPCSPTKSAYLQNIIRKKEFPVKNKDNEKQQVRLLYGVSTDIPLKIVISPLQLKQNVAVRILTTAGKWNIS</sequence>
<proteinExistence type="predicted"/>
<organism evidence="1 2">
    <name type="scientific">Ilyodon furcidens</name>
    <name type="common">goldbreast splitfin</name>
    <dbReference type="NCBI Taxonomy" id="33524"/>
    <lineage>
        <taxon>Eukaryota</taxon>
        <taxon>Metazoa</taxon>
        <taxon>Chordata</taxon>
        <taxon>Craniata</taxon>
        <taxon>Vertebrata</taxon>
        <taxon>Euteleostomi</taxon>
        <taxon>Actinopterygii</taxon>
        <taxon>Neopterygii</taxon>
        <taxon>Teleostei</taxon>
        <taxon>Neoteleostei</taxon>
        <taxon>Acanthomorphata</taxon>
        <taxon>Ovalentaria</taxon>
        <taxon>Atherinomorphae</taxon>
        <taxon>Cyprinodontiformes</taxon>
        <taxon>Goodeidae</taxon>
        <taxon>Ilyodon</taxon>
    </lineage>
</organism>
<gene>
    <name evidence="1" type="ORF">ILYODFUR_010612</name>
</gene>
<evidence type="ECO:0000313" key="2">
    <source>
        <dbReference type="Proteomes" id="UP001482620"/>
    </source>
</evidence>
<comment type="caution">
    <text evidence="1">The sequence shown here is derived from an EMBL/GenBank/DDBJ whole genome shotgun (WGS) entry which is preliminary data.</text>
</comment>
<accession>A0ABV0VEG2</accession>
<protein>
    <submittedName>
        <fullName evidence="1">Uncharacterized protein</fullName>
    </submittedName>
</protein>
<evidence type="ECO:0000313" key="1">
    <source>
        <dbReference type="EMBL" id="MEQ2255132.1"/>
    </source>
</evidence>
<dbReference type="Proteomes" id="UP001482620">
    <property type="component" value="Unassembled WGS sequence"/>
</dbReference>
<keyword evidence="2" id="KW-1185">Reference proteome</keyword>
<reference evidence="1 2" key="1">
    <citation type="submission" date="2021-06" db="EMBL/GenBank/DDBJ databases">
        <authorList>
            <person name="Palmer J.M."/>
        </authorList>
    </citation>
    <scope>NUCLEOTIDE SEQUENCE [LARGE SCALE GENOMIC DNA]</scope>
    <source>
        <strain evidence="2">if_2019</strain>
        <tissue evidence="1">Muscle</tissue>
    </source>
</reference>
<dbReference type="EMBL" id="JAHRIQ010105044">
    <property type="protein sequence ID" value="MEQ2255132.1"/>
    <property type="molecule type" value="Genomic_DNA"/>
</dbReference>